<keyword evidence="3" id="KW-0479">Metal-binding</keyword>
<evidence type="ECO:0000313" key="8">
    <source>
        <dbReference type="Proteomes" id="UP000800094"/>
    </source>
</evidence>
<dbReference type="OrthoDB" id="3359285at2759"/>
<protein>
    <submittedName>
        <fullName evidence="7">Phenylacetaldoxime dehydratase</fullName>
    </submittedName>
</protein>
<evidence type="ECO:0000256" key="3">
    <source>
        <dbReference type="ARBA" id="ARBA00022723"/>
    </source>
</evidence>
<comment type="cofactor">
    <cofactor evidence="1">
        <name>heme b</name>
        <dbReference type="ChEBI" id="CHEBI:60344"/>
    </cofactor>
</comment>
<dbReference type="GO" id="GO:0046872">
    <property type="term" value="F:metal ion binding"/>
    <property type="evidence" value="ECO:0007669"/>
    <property type="project" value="UniProtKB-KW"/>
</dbReference>
<evidence type="ECO:0000256" key="1">
    <source>
        <dbReference type="ARBA" id="ARBA00001970"/>
    </source>
</evidence>
<sequence length="368" mass="40643">MASSDDLESAISQHLLQPHTIPSKPSSKAAPPYPSYVNRFPSSITDIAMAVLGLQYPSSPSSPTLPTPTLTKLLSFVTSGPSESLPSFWEPSSYTDAGYFNIALIAYWPSTQAFRDWKADSGFGAWWDALDAETLDCGYFLEAFLPSMERFETVLSRTDIREGSAHMRDSISGAVKEHAYWGSMRDRLPAAQGDELAGEKGGTTAGDKAYGGDTDTSKRRIRIPGRKNLTMIRSGQDWSSTTPEERDLYLSTMHPVLIAGMDFLRDEGEAIGCYSCRFMSVLSSATFSADTERTFGLAYFDELASLETWCKGHKTHLDIFGRFHKYAKELGEKMKLKLWHEVAVLEPGQQVFEYVGCHGKTGMLATLG</sequence>
<dbReference type="AlphaFoldDB" id="A0A6A6I9E2"/>
<keyword evidence="5" id="KW-0456">Lyase</keyword>
<keyword evidence="8" id="KW-1185">Reference proteome</keyword>
<evidence type="ECO:0000256" key="6">
    <source>
        <dbReference type="SAM" id="MobiDB-lite"/>
    </source>
</evidence>
<dbReference type="EMBL" id="ML987197">
    <property type="protein sequence ID" value="KAF2247194.1"/>
    <property type="molecule type" value="Genomic_DNA"/>
</dbReference>
<gene>
    <name evidence="7" type="ORF">BU26DRAFT_597013</name>
</gene>
<feature type="region of interest" description="Disordered" evidence="6">
    <location>
        <begin position="194"/>
        <end position="217"/>
    </location>
</feature>
<evidence type="ECO:0000256" key="2">
    <source>
        <dbReference type="ARBA" id="ARBA00022617"/>
    </source>
</evidence>
<name>A0A6A6I9E2_9PLEO</name>
<dbReference type="RefSeq" id="XP_033682198.1">
    <property type="nucleotide sequence ID" value="XM_033834982.1"/>
</dbReference>
<dbReference type="Pfam" id="PF13816">
    <property type="entry name" value="Dehydratase_hem"/>
    <property type="match status" value="1"/>
</dbReference>
<dbReference type="GO" id="GO:0016829">
    <property type="term" value="F:lyase activity"/>
    <property type="evidence" value="ECO:0007669"/>
    <property type="project" value="UniProtKB-KW"/>
</dbReference>
<keyword evidence="4" id="KW-0408">Iron</keyword>
<keyword evidence="2" id="KW-0349">Heme</keyword>
<evidence type="ECO:0000313" key="7">
    <source>
        <dbReference type="EMBL" id="KAF2247194.1"/>
    </source>
</evidence>
<evidence type="ECO:0000256" key="4">
    <source>
        <dbReference type="ARBA" id="ARBA00023004"/>
    </source>
</evidence>
<feature type="region of interest" description="Disordered" evidence="6">
    <location>
        <begin position="1"/>
        <end position="32"/>
    </location>
</feature>
<proteinExistence type="predicted"/>
<organism evidence="7 8">
    <name type="scientific">Trematosphaeria pertusa</name>
    <dbReference type="NCBI Taxonomy" id="390896"/>
    <lineage>
        <taxon>Eukaryota</taxon>
        <taxon>Fungi</taxon>
        <taxon>Dikarya</taxon>
        <taxon>Ascomycota</taxon>
        <taxon>Pezizomycotina</taxon>
        <taxon>Dothideomycetes</taxon>
        <taxon>Pleosporomycetidae</taxon>
        <taxon>Pleosporales</taxon>
        <taxon>Massarineae</taxon>
        <taxon>Trematosphaeriaceae</taxon>
        <taxon>Trematosphaeria</taxon>
    </lineage>
</organism>
<dbReference type="GeneID" id="54588312"/>
<accession>A0A6A6I9E2</accession>
<dbReference type="Proteomes" id="UP000800094">
    <property type="component" value="Unassembled WGS sequence"/>
</dbReference>
<dbReference type="InterPro" id="IPR025702">
    <property type="entry name" value="OXD"/>
</dbReference>
<reference evidence="7" key="1">
    <citation type="journal article" date="2020" name="Stud. Mycol.">
        <title>101 Dothideomycetes genomes: a test case for predicting lifestyles and emergence of pathogens.</title>
        <authorList>
            <person name="Haridas S."/>
            <person name="Albert R."/>
            <person name="Binder M."/>
            <person name="Bloem J."/>
            <person name="Labutti K."/>
            <person name="Salamov A."/>
            <person name="Andreopoulos B."/>
            <person name="Baker S."/>
            <person name="Barry K."/>
            <person name="Bills G."/>
            <person name="Bluhm B."/>
            <person name="Cannon C."/>
            <person name="Castanera R."/>
            <person name="Culley D."/>
            <person name="Daum C."/>
            <person name="Ezra D."/>
            <person name="Gonzalez J."/>
            <person name="Henrissat B."/>
            <person name="Kuo A."/>
            <person name="Liang C."/>
            <person name="Lipzen A."/>
            <person name="Lutzoni F."/>
            <person name="Magnuson J."/>
            <person name="Mondo S."/>
            <person name="Nolan M."/>
            <person name="Ohm R."/>
            <person name="Pangilinan J."/>
            <person name="Park H.-J."/>
            <person name="Ramirez L."/>
            <person name="Alfaro M."/>
            <person name="Sun H."/>
            <person name="Tritt A."/>
            <person name="Yoshinaga Y."/>
            <person name="Zwiers L.-H."/>
            <person name="Turgeon B."/>
            <person name="Goodwin S."/>
            <person name="Spatafora J."/>
            <person name="Crous P."/>
            <person name="Grigoriev I."/>
        </authorList>
    </citation>
    <scope>NUCLEOTIDE SEQUENCE</scope>
    <source>
        <strain evidence="7">CBS 122368</strain>
    </source>
</reference>
<evidence type="ECO:0000256" key="5">
    <source>
        <dbReference type="ARBA" id="ARBA00023239"/>
    </source>
</evidence>